<reference evidence="1" key="1">
    <citation type="journal article" date="2022" name="bioRxiv">
        <title>Sequencing and chromosome-scale assembly of the giantPleurodeles waltlgenome.</title>
        <authorList>
            <person name="Brown T."/>
            <person name="Elewa A."/>
            <person name="Iarovenko S."/>
            <person name="Subramanian E."/>
            <person name="Araus A.J."/>
            <person name="Petzold A."/>
            <person name="Susuki M."/>
            <person name="Suzuki K.-i.T."/>
            <person name="Hayashi T."/>
            <person name="Toyoda A."/>
            <person name="Oliveira C."/>
            <person name="Osipova E."/>
            <person name="Leigh N.D."/>
            <person name="Simon A."/>
            <person name="Yun M.H."/>
        </authorList>
    </citation>
    <scope>NUCLEOTIDE SEQUENCE</scope>
    <source>
        <strain evidence="1">20211129_DDA</strain>
        <tissue evidence="1">Liver</tissue>
    </source>
</reference>
<evidence type="ECO:0000313" key="2">
    <source>
        <dbReference type="Proteomes" id="UP001066276"/>
    </source>
</evidence>
<dbReference type="AlphaFoldDB" id="A0AAV7N6N0"/>
<keyword evidence="2" id="KW-1185">Reference proteome</keyword>
<name>A0AAV7N6N0_PLEWA</name>
<gene>
    <name evidence="1" type="ORF">NDU88_007547</name>
</gene>
<proteinExistence type="predicted"/>
<protein>
    <submittedName>
        <fullName evidence="1">Uncharacterized protein</fullName>
    </submittedName>
</protein>
<sequence length="108" mass="12336">MREPEAPICRDRLSPAFAPGGGFSYSLVEHWIAGGWWRAWCNLQESPVRRWNSAGPCCRADPAEFAARLGVCVSYLLFQCVYLCKESFSLFFGVTNKYIHDAKRRIDQ</sequence>
<organism evidence="1 2">
    <name type="scientific">Pleurodeles waltl</name>
    <name type="common">Iberian ribbed newt</name>
    <dbReference type="NCBI Taxonomy" id="8319"/>
    <lineage>
        <taxon>Eukaryota</taxon>
        <taxon>Metazoa</taxon>
        <taxon>Chordata</taxon>
        <taxon>Craniata</taxon>
        <taxon>Vertebrata</taxon>
        <taxon>Euteleostomi</taxon>
        <taxon>Amphibia</taxon>
        <taxon>Batrachia</taxon>
        <taxon>Caudata</taxon>
        <taxon>Salamandroidea</taxon>
        <taxon>Salamandridae</taxon>
        <taxon>Pleurodelinae</taxon>
        <taxon>Pleurodeles</taxon>
    </lineage>
</organism>
<evidence type="ECO:0000313" key="1">
    <source>
        <dbReference type="EMBL" id="KAJ1110192.1"/>
    </source>
</evidence>
<comment type="caution">
    <text evidence="1">The sequence shown here is derived from an EMBL/GenBank/DDBJ whole genome shotgun (WGS) entry which is preliminary data.</text>
</comment>
<accession>A0AAV7N6N0</accession>
<dbReference type="EMBL" id="JANPWB010000013">
    <property type="protein sequence ID" value="KAJ1110192.1"/>
    <property type="molecule type" value="Genomic_DNA"/>
</dbReference>
<dbReference type="Proteomes" id="UP001066276">
    <property type="component" value="Chromosome 9"/>
</dbReference>